<dbReference type="PRINTS" id="PR00313">
    <property type="entry name" value="CABNDNGRPT"/>
</dbReference>
<evidence type="ECO:0000256" key="1">
    <source>
        <dbReference type="SAM" id="MobiDB-lite"/>
    </source>
</evidence>
<dbReference type="KEGG" id="dfi:AXF13_11565"/>
<evidence type="ECO:0000313" key="3">
    <source>
        <dbReference type="Proteomes" id="UP000069241"/>
    </source>
</evidence>
<dbReference type="EMBL" id="CP014229">
    <property type="protein sequence ID" value="AMD91596.1"/>
    <property type="molecule type" value="Genomic_DNA"/>
</dbReference>
<dbReference type="AlphaFoldDB" id="A0A109W578"/>
<dbReference type="SUPFAM" id="SSF51120">
    <property type="entry name" value="beta-Roll"/>
    <property type="match status" value="1"/>
</dbReference>
<protein>
    <submittedName>
        <fullName evidence="2">Calcium-binding protein</fullName>
    </submittedName>
</protein>
<evidence type="ECO:0000313" key="2">
    <source>
        <dbReference type="EMBL" id="AMD91596.1"/>
    </source>
</evidence>
<organism evidence="2 3">
    <name type="scientific">Desulfovibrio fairfieldensis</name>
    <dbReference type="NCBI Taxonomy" id="44742"/>
    <lineage>
        <taxon>Bacteria</taxon>
        <taxon>Pseudomonadati</taxon>
        <taxon>Thermodesulfobacteriota</taxon>
        <taxon>Desulfovibrionia</taxon>
        <taxon>Desulfovibrionales</taxon>
        <taxon>Desulfovibrionaceae</taxon>
        <taxon>Desulfovibrio</taxon>
    </lineage>
</organism>
<proteinExistence type="predicted"/>
<dbReference type="Gene3D" id="2.160.20.160">
    <property type="match status" value="1"/>
</dbReference>
<reference evidence="3" key="1">
    <citation type="submission" date="2016-02" db="EMBL/GenBank/DDBJ databases">
        <authorList>
            <person name="Holder M.E."/>
            <person name="Ajami N.J."/>
            <person name="Petrosino J.F."/>
        </authorList>
    </citation>
    <scope>NUCLEOTIDE SEQUENCE [LARGE SCALE GENOMIC DNA]</scope>
    <source>
        <strain evidence="3">CCUG 45958</strain>
    </source>
</reference>
<accession>A0A109W578</accession>
<keyword evidence="3" id="KW-1185">Reference proteome</keyword>
<gene>
    <name evidence="2" type="ORF">AXF13_11565</name>
</gene>
<feature type="region of interest" description="Disordered" evidence="1">
    <location>
        <begin position="492"/>
        <end position="536"/>
    </location>
</feature>
<dbReference type="Proteomes" id="UP000069241">
    <property type="component" value="Chromosome"/>
</dbReference>
<dbReference type="STRING" id="44742.AXF13_11565"/>
<sequence>MSWREGISKKLKCPHILSQAADKIAMSFISRLLNADMFGTLWRPDPGGIRVGRDVGALTSTGFSRGAPDNVIVSRGDDVELKSADLFNKVRDAARKGENVTRFRSISPQDLVEGKVSSGNTVYKNGDYCAAFADGTLTISKRNAETGKFDQVLSTKIREDTKVVWNENGEPQLLTGRSARTEGVLKAEGENELLFRVSDCDVQAGAGTVVYNLCSSSGTYSGGDNVTYLGAYEGGTFTETTGKVTFGGYFNGASFSKLTGISEFSGVFEAAAVDLADGKGSFSGYFSASAITGSADHGNTMDGIFLDACTIQGGDGNDTFNGRFINSTIDGGEGDNSFGDMGMNLMRTLTAEADFINSSVSSGAGRDNLRGVVWGGSFDLGDGDDSVDGVFSQTTISGGSGNDRLKADYANAASFDTGRGDDVVDLTTAVNNTVTTGEGSNRVSMGRNDVSGQTKTWQTAEEHALRTRPTQTGELARNTVVAHEGENAVTINNGLSTRRLATSDGQKQAGQGDAVDDGPAEENPPKAQPQGDGTDRAMVTAIKRYRLSMVTGSETARELAATVIYADGSRDNINAMTRREKKYEDPAGGMVRMVRRYGSDGSVSWDRWMRLAG</sequence>
<feature type="compositionally biased region" description="Polar residues" evidence="1">
    <location>
        <begin position="492"/>
        <end position="509"/>
    </location>
</feature>
<dbReference type="InterPro" id="IPR011049">
    <property type="entry name" value="Serralysin-like_metalloprot_C"/>
</dbReference>
<name>A0A109W578_9BACT</name>